<dbReference type="EMBL" id="JAMZMK010011467">
    <property type="protein sequence ID" value="KAI7727019.1"/>
    <property type="molecule type" value="Genomic_DNA"/>
</dbReference>
<protein>
    <submittedName>
        <fullName evidence="1">Uncharacterized protein</fullName>
    </submittedName>
</protein>
<sequence length="108" mass="12366">MFLVIRCSNAGYKGWQDATCSCHFVNGQYSLKVQARDRIKLELDEVDSKVEVGVSLMTSRCDPDDVEWIYKPARENVAELKRVKVVVQKSLRTLASKYLNDVRVVQVE</sequence>
<comment type="caution">
    <text evidence="1">The sequence shown here is derived from an EMBL/GenBank/DDBJ whole genome shotgun (WGS) entry which is preliminary data.</text>
</comment>
<keyword evidence="2" id="KW-1185">Reference proteome</keyword>
<gene>
    <name evidence="1" type="ORF">M8C21_011159</name>
</gene>
<organism evidence="1 2">
    <name type="scientific">Ambrosia artemisiifolia</name>
    <name type="common">Common ragweed</name>
    <dbReference type="NCBI Taxonomy" id="4212"/>
    <lineage>
        <taxon>Eukaryota</taxon>
        <taxon>Viridiplantae</taxon>
        <taxon>Streptophyta</taxon>
        <taxon>Embryophyta</taxon>
        <taxon>Tracheophyta</taxon>
        <taxon>Spermatophyta</taxon>
        <taxon>Magnoliopsida</taxon>
        <taxon>eudicotyledons</taxon>
        <taxon>Gunneridae</taxon>
        <taxon>Pentapetalae</taxon>
        <taxon>asterids</taxon>
        <taxon>campanulids</taxon>
        <taxon>Asterales</taxon>
        <taxon>Asteraceae</taxon>
        <taxon>Asteroideae</taxon>
        <taxon>Heliantheae alliance</taxon>
        <taxon>Heliantheae</taxon>
        <taxon>Ambrosia</taxon>
    </lineage>
</organism>
<dbReference type="AlphaFoldDB" id="A0AAD5BPR9"/>
<dbReference type="Proteomes" id="UP001206925">
    <property type="component" value="Unassembled WGS sequence"/>
</dbReference>
<reference evidence="1" key="1">
    <citation type="submission" date="2022-06" db="EMBL/GenBank/DDBJ databases">
        <title>Uncovering the hologenomic basis of an extraordinary plant invasion.</title>
        <authorList>
            <person name="Bieker V.C."/>
            <person name="Martin M.D."/>
            <person name="Gilbert T."/>
            <person name="Hodgins K."/>
            <person name="Battlay P."/>
            <person name="Petersen B."/>
            <person name="Wilson J."/>
        </authorList>
    </citation>
    <scope>NUCLEOTIDE SEQUENCE</scope>
    <source>
        <strain evidence="1">AA19_3_7</strain>
        <tissue evidence="1">Leaf</tissue>
    </source>
</reference>
<evidence type="ECO:0000313" key="2">
    <source>
        <dbReference type="Proteomes" id="UP001206925"/>
    </source>
</evidence>
<accession>A0AAD5BPR9</accession>
<evidence type="ECO:0000313" key="1">
    <source>
        <dbReference type="EMBL" id="KAI7727019.1"/>
    </source>
</evidence>
<proteinExistence type="predicted"/>
<name>A0AAD5BPR9_AMBAR</name>